<comment type="cofactor">
    <cofactor evidence="5">
        <name>[4Fe-4S] cluster</name>
        <dbReference type="ChEBI" id="CHEBI:49883"/>
    </cofactor>
    <text evidence="5">Binds 1 [4Fe-4S] cluster. The cluster is coordinated with 3 cysteines and an exchangeable S-adenosyl-L-methionine.</text>
</comment>
<dbReference type="SMART" id="SM00729">
    <property type="entry name" value="Elp3"/>
    <property type="match status" value="1"/>
</dbReference>
<evidence type="ECO:0000259" key="7">
    <source>
        <dbReference type="PROSITE" id="PS51918"/>
    </source>
</evidence>
<dbReference type="InterPro" id="IPR024021">
    <property type="entry name" value="FeFe-hyd_HydE_rSAM"/>
</dbReference>
<feature type="binding site" evidence="5">
    <location>
        <position position="49"/>
    </location>
    <ligand>
        <name>[4Fe-4S] cluster</name>
        <dbReference type="ChEBI" id="CHEBI:49883"/>
        <note>4Fe-4S-S-AdoMet</note>
    </ligand>
</feature>
<accession>A0A238ZV16</accession>
<dbReference type="AlphaFoldDB" id="A0A238ZV16"/>
<reference evidence="9" key="1">
    <citation type="submission" date="2017-06" db="EMBL/GenBank/DDBJ databases">
        <authorList>
            <person name="Varghese N."/>
            <person name="Submissions S."/>
        </authorList>
    </citation>
    <scope>NUCLEOTIDE SEQUENCE [LARGE SCALE GENOMIC DNA]</scope>
    <source>
        <strain evidence="9">DSM 15668</strain>
    </source>
</reference>
<dbReference type="InterPro" id="IPR006638">
    <property type="entry name" value="Elp3/MiaA/NifB-like_rSAM"/>
</dbReference>
<dbReference type="Proteomes" id="UP000198405">
    <property type="component" value="Unassembled WGS sequence"/>
</dbReference>
<keyword evidence="4 5" id="KW-0411">Iron-sulfur</keyword>
<dbReference type="InterPro" id="IPR013785">
    <property type="entry name" value="Aldolase_TIM"/>
</dbReference>
<evidence type="ECO:0000313" key="8">
    <source>
        <dbReference type="EMBL" id="SNR87069.1"/>
    </source>
</evidence>
<keyword evidence="3 5" id="KW-0408">Iron</keyword>
<evidence type="ECO:0000256" key="1">
    <source>
        <dbReference type="ARBA" id="ARBA00022691"/>
    </source>
</evidence>
<dbReference type="PANTHER" id="PTHR43726">
    <property type="entry name" value="3-METHYLORNITHINE SYNTHASE"/>
    <property type="match status" value="1"/>
</dbReference>
<proteinExistence type="predicted"/>
<dbReference type="SUPFAM" id="SSF102114">
    <property type="entry name" value="Radical SAM enzymes"/>
    <property type="match status" value="1"/>
</dbReference>
<evidence type="ECO:0000256" key="5">
    <source>
        <dbReference type="PIRSR" id="PIRSR004762-1"/>
    </source>
</evidence>
<dbReference type="CDD" id="cd01335">
    <property type="entry name" value="Radical_SAM"/>
    <property type="match status" value="1"/>
</dbReference>
<evidence type="ECO:0000256" key="6">
    <source>
        <dbReference type="PIRSR" id="PIRSR004762-2"/>
    </source>
</evidence>
<dbReference type="RefSeq" id="WP_089323510.1">
    <property type="nucleotide sequence ID" value="NZ_FZOB01000012.1"/>
</dbReference>
<dbReference type="Pfam" id="PF04055">
    <property type="entry name" value="Radical_SAM"/>
    <property type="match status" value="1"/>
</dbReference>
<evidence type="ECO:0000256" key="4">
    <source>
        <dbReference type="ARBA" id="ARBA00023014"/>
    </source>
</evidence>
<dbReference type="InterPro" id="IPR058240">
    <property type="entry name" value="rSAM_sf"/>
</dbReference>
<organism evidence="8 9">
    <name type="scientific">Desulfurobacterium atlanticum</name>
    <dbReference type="NCBI Taxonomy" id="240169"/>
    <lineage>
        <taxon>Bacteria</taxon>
        <taxon>Pseudomonadati</taxon>
        <taxon>Aquificota</taxon>
        <taxon>Aquificia</taxon>
        <taxon>Desulfurobacteriales</taxon>
        <taxon>Desulfurobacteriaceae</taxon>
        <taxon>Desulfurobacterium</taxon>
    </lineage>
</organism>
<dbReference type="PROSITE" id="PS51918">
    <property type="entry name" value="RADICAL_SAM"/>
    <property type="match status" value="1"/>
</dbReference>
<dbReference type="GO" id="GO:0046872">
    <property type="term" value="F:metal ion binding"/>
    <property type="evidence" value="ECO:0007669"/>
    <property type="project" value="UniProtKB-KW"/>
</dbReference>
<protein>
    <submittedName>
        <fullName evidence="8">Iron-only hydrogenase maturation protein HydE</fullName>
    </submittedName>
</protein>
<sequence>MELSDERVLEELSLSGVSSSLISLADVVRKQSVGEFVYFRGLIEISNICNKNCFYCGLRKDNLNLKRYAMTEDEAVEIAVSMYRSGLTSLALQSGEVKSDRWVEKLVSIVRRIKEETKKIDIESGKEPEGAGITASFGELEKEHYEELFKAGAHRYLLRIESSNRELFYKLHPEDSNHSYENRIKCLEWLKEIGYQVGTGVLIGVPGQTEKDLLNDIRFFQSFDVDMVGMGPYIEHRNTPLYVWHRKEIESKGFYRRAYELTIKMIAITRIIMEDINMVASTALQSVPGCENSLEMGIIAGANVVMPTFTPPDVKSSYNIYNKRRNLSLKEMVERIEKAGYTPVLDRWGDPKHFLKREGKPSPV</sequence>
<dbReference type="SFLD" id="SFLDG01280">
    <property type="entry name" value="HydE/PylB-like"/>
    <property type="match status" value="1"/>
</dbReference>
<evidence type="ECO:0000313" key="9">
    <source>
        <dbReference type="Proteomes" id="UP000198405"/>
    </source>
</evidence>
<dbReference type="NCBIfam" id="TIGR03956">
    <property type="entry name" value="rSAM_HydE"/>
    <property type="match status" value="1"/>
</dbReference>
<dbReference type="GO" id="GO:0016740">
    <property type="term" value="F:transferase activity"/>
    <property type="evidence" value="ECO:0007669"/>
    <property type="project" value="TreeGrafter"/>
</dbReference>
<dbReference type="EMBL" id="FZOB01000012">
    <property type="protein sequence ID" value="SNR87069.1"/>
    <property type="molecule type" value="Genomic_DNA"/>
</dbReference>
<evidence type="ECO:0000256" key="2">
    <source>
        <dbReference type="ARBA" id="ARBA00022723"/>
    </source>
</evidence>
<keyword evidence="2" id="KW-0479">Metal-binding</keyword>
<keyword evidence="1 5" id="KW-0949">S-adenosyl-L-methionine</keyword>
<feature type="binding site" evidence="5">
    <location>
        <position position="53"/>
    </location>
    <ligand>
        <name>[4Fe-4S] cluster</name>
        <dbReference type="ChEBI" id="CHEBI:49883"/>
        <note>4Fe-4S-S-AdoMet</note>
    </ligand>
</feature>
<dbReference type="SFLD" id="SFLDS00029">
    <property type="entry name" value="Radical_SAM"/>
    <property type="match status" value="1"/>
</dbReference>
<name>A0A238ZV16_9BACT</name>
<feature type="binding site" evidence="6">
    <location>
        <position position="161"/>
    </location>
    <ligand>
        <name>S-adenosyl-L-methionine</name>
        <dbReference type="ChEBI" id="CHEBI:59789"/>
    </ligand>
</feature>
<evidence type="ECO:0000256" key="3">
    <source>
        <dbReference type="ARBA" id="ARBA00023004"/>
    </source>
</evidence>
<keyword evidence="5" id="KW-0004">4Fe-4S</keyword>
<dbReference type="GO" id="GO:0051539">
    <property type="term" value="F:4 iron, 4 sulfur cluster binding"/>
    <property type="evidence" value="ECO:0007669"/>
    <property type="project" value="UniProtKB-KW"/>
</dbReference>
<dbReference type="OrthoDB" id="9801154at2"/>
<dbReference type="SFLD" id="SFLDG01060">
    <property type="entry name" value="BATS_domain_containing"/>
    <property type="match status" value="1"/>
</dbReference>
<dbReference type="InterPro" id="IPR034422">
    <property type="entry name" value="HydE/PylB-like"/>
</dbReference>
<dbReference type="InterPro" id="IPR007197">
    <property type="entry name" value="rSAM"/>
</dbReference>
<gene>
    <name evidence="8" type="ORF">SAMN06265340_11231</name>
</gene>
<feature type="domain" description="Radical SAM core" evidence="7">
    <location>
        <begin position="35"/>
        <end position="275"/>
    </location>
</feature>
<feature type="binding site" evidence="6">
    <location>
        <position position="183"/>
    </location>
    <ligand>
        <name>S-adenosyl-L-methionine</name>
        <dbReference type="ChEBI" id="CHEBI:59789"/>
    </ligand>
</feature>
<keyword evidence="9" id="KW-1185">Reference proteome</keyword>
<dbReference type="PIRSF" id="PIRSF004762">
    <property type="entry name" value="CHP00423"/>
    <property type="match status" value="1"/>
</dbReference>
<dbReference type="Gene3D" id="3.20.20.70">
    <property type="entry name" value="Aldolase class I"/>
    <property type="match status" value="1"/>
</dbReference>
<feature type="binding site" evidence="5">
    <location>
        <position position="56"/>
    </location>
    <ligand>
        <name>[4Fe-4S] cluster</name>
        <dbReference type="ChEBI" id="CHEBI:49883"/>
        <note>4Fe-4S-S-AdoMet</note>
    </ligand>
</feature>
<dbReference type="PANTHER" id="PTHR43726:SF1">
    <property type="entry name" value="BIOTIN SYNTHASE"/>
    <property type="match status" value="1"/>
</dbReference>